<accession>A0ABW8GGY0</accession>
<keyword evidence="2" id="KW-1185">Reference proteome</keyword>
<dbReference type="Proteomes" id="UP001617669">
    <property type="component" value="Unassembled WGS sequence"/>
</dbReference>
<dbReference type="EMBL" id="JBIWXY010000001">
    <property type="protein sequence ID" value="MFJ5444630.1"/>
    <property type="molecule type" value="Genomic_DNA"/>
</dbReference>
<comment type="caution">
    <text evidence="1">The sequence shown here is derived from an EMBL/GenBank/DDBJ whole genome shotgun (WGS) entry which is preliminary data.</text>
</comment>
<sequence>MQAATHTHNNAIPCTHQELASFMCDITQVDSDERYFLERHFPHADFHCLFNSNSAGTEAVAIAVYSGECCIIQSTPARKLSLGSVVSVHHVEEYASLIDEMDEAEGFEELPGFAITYGRHWLLGNMVGISTIRDCYIVREHP</sequence>
<proteinExistence type="predicted"/>
<protein>
    <submittedName>
        <fullName evidence="1">Uncharacterized protein</fullName>
    </submittedName>
</protein>
<gene>
    <name evidence="1" type="ORF">ACIKP9_00150</name>
</gene>
<reference evidence="1 2" key="1">
    <citation type="submission" date="2024-11" db="EMBL/GenBank/DDBJ databases">
        <authorList>
            <person name="Kaparullina E.N."/>
            <person name="Delegan Y.A."/>
            <person name="Doronina N.V."/>
        </authorList>
    </citation>
    <scope>NUCLEOTIDE SEQUENCE [LARGE SCALE GENOMIC DNA]</scope>
    <source>
        <strain evidence="1 2">7sh_L</strain>
    </source>
</reference>
<dbReference type="RefSeq" id="WP_400877678.1">
    <property type="nucleotide sequence ID" value="NZ_JBIWXY010000001.1"/>
</dbReference>
<evidence type="ECO:0000313" key="1">
    <source>
        <dbReference type="EMBL" id="MFJ5444630.1"/>
    </source>
</evidence>
<evidence type="ECO:0000313" key="2">
    <source>
        <dbReference type="Proteomes" id="UP001617669"/>
    </source>
</evidence>
<name>A0ABW8GGY0_9PROT</name>
<organism evidence="1 2">
    <name type="scientific">Methylobacillus methanolivorans</name>
    <dbReference type="NCBI Taxonomy" id="1848927"/>
    <lineage>
        <taxon>Bacteria</taxon>
        <taxon>Pseudomonadati</taxon>
        <taxon>Pseudomonadota</taxon>
        <taxon>Betaproteobacteria</taxon>
        <taxon>Nitrosomonadales</taxon>
        <taxon>Methylophilaceae</taxon>
        <taxon>Methylobacillus</taxon>
    </lineage>
</organism>